<evidence type="ECO:0000313" key="3">
    <source>
        <dbReference type="EMBL" id="NBI35281.1"/>
    </source>
</evidence>
<organism evidence="3">
    <name type="scientific">Muribaculaceae bacterium Z82</name>
    <dbReference type="NCBI Taxonomy" id="2304548"/>
    <lineage>
        <taxon>Bacteria</taxon>
        <taxon>Pseudomonadati</taxon>
        <taxon>Bacteroidota</taxon>
        <taxon>Bacteroidia</taxon>
        <taxon>Bacteroidales</taxon>
        <taxon>Muribaculaceae</taxon>
    </lineage>
</organism>
<proteinExistence type="predicted"/>
<dbReference type="AlphaFoldDB" id="A0A7C9JEG8"/>
<feature type="transmembrane region" description="Helical" evidence="2">
    <location>
        <begin position="12"/>
        <end position="28"/>
    </location>
</feature>
<evidence type="ECO:0000256" key="1">
    <source>
        <dbReference type="SAM" id="MobiDB-lite"/>
    </source>
</evidence>
<sequence>MASGTAARRQQTLALVVGFGLFLAYVFVSELTSLLFEDFAAARALTSVIPTMRDAGCLAACAVLFGLWRGKRRDALREPDLPWSSTAVAVGAFALSLATLLKAGYLIGGGDGALLAGSFACGFLGLGAFALWAWALVSLSQSRLLAVIATSLVVAVGFSACVSVLPDASGKAIAAVVPPWACGSPSKRCERARSIPKQPKISPPPPAPPLEYRCPPARPNPPTPRSNMTNPPPQSPLPTPPSALPPGWCW</sequence>
<feature type="compositionally biased region" description="Pro residues" evidence="1">
    <location>
        <begin position="216"/>
        <end position="244"/>
    </location>
</feature>
<feature type="transmembrane region" description="Helical" evidence="2">
    <location>
        <begin position="144"/>
        <end position="165"/>
    </location>
</feature>
<feature type="region of interest" description="Disordered" evidence="1">
    <location>
        <begin position="193"/>
        <end position="250"/>
    </location>
</feature>
<feature type="transmembrane region" description="Helical" evidence="2">
    <location>
        <begin position="113"/>
        <end position="137"/>
    </location>
</feature>
<feature type="transmembrane region" description="Helical" evidence="2">
    <location>
        <begin position="48"/>
        <end position="68"/>
    </location>
</feature>
<keyword evidence="2" id="KW-1133">Transmembrane helix</keyword>
<reference evidence="3" key="1">
    <citation type="submission" date="2018-08" db="EMBL/GenBank/DDBJ databases">
        <title>Murine metabolic-syndrome-specific gut microbial biobank.</title>
        <authorList>
            <person name="Liu C."/>
        </authorList>
    </citation>
    <scope>NUCLEOTIDE SEQUENCE [LARGE SCALE GENOMIC DNA]</scope>
    <source>
        <strain evidence="3">Z82</strain>
    </source>
</reference>
<keyword evidence="2" id="KW-0472">Membrane</keyword>
<feature type="transmembrane region" description="Helical" evidence="2">
    <location>
        <begin position="80"/>
        <end position="101"/>
    </location>
</feature>
<gene>
    <name evidence="3" type="ORF">D1639_09640</name>
</gene>
<keyword evidence="2" id="KW-0812">Transmembrane</keyword>
<protein>
    <submittedName>
        <fullName evidence="3">Uncharacterized protein</fullName>
    </submittedName>
</protein>
<evidence type="ECO:0000256" key="2">
    <source>
        <dbReference type="SAM" id="Phobius"/>
    </source>
</evidence>
<name>A0A7C9JEG8_9BACT</name>
<accession>A0A7C9JEG8</accession>
<dbReference type="EMBL" id="QWKH01000096">
    <property type="protein sequence ID" value="NBI35281.1"/>
    <property type="molecule type" value="Genomic_DNA"/>
</dbReference>
<comment type="caution">
    <text evidence="3">The sequence shown here is derived from an EMBL/GenBank/DDBJ whole genome shotgun (WGS) entry which is preliminary data.</text>
</comment>